<dbReference type="EC" id="3.5.4.33" evidence="8"/>
<dbReference type="Gene3D" id="3.40.140.10">
    <property type="entry name" value="Cytidine Deaminase, domain 2"/>
    <property type="match status" value="1"/>
</dbReference>
<feature type="binding site" evidence="8">
    <location>
        <position position="92"/>
    </location>
    <ligand>
        <name>Zn(2+)</name>
        <dbReference type="ChEBI" id="CHEBI:29105"/>
        <note>catalytic</note>
    </ligand>
</feature>
<feature type="binding site" evidence="8">
    <location>
        <position position="89"/>
    </location>
    <ligand>
        <name>Zn(2+)</name>
        <dbReference type="ChEBI" id="CHEBI:29105"/>
        <note>catalytic</note>
    </ligand>
</feature>
<evidence type="ECO:0000256" key="8">
    <source>
        <dbReference type="HAMAP-Rule" id="MF_00972"/>
    </source>
</evidence>
<dbReference type="InterPro" id="IPR016193">
    <property type="entry name" value="Cytidine_deaminase-like"/>
</dbReference>
<dbReference type="PANTHER" id="PTHR11079:SF202">
    <property type="entry name" value="TRNA-SPECIFIC ADENOSINE DEAMINASE"/>
    <property type="match status" value="1"/>
</dbReference>
<dbReference type="GO" id="GO:0008270">
    <property type="term" value="F:zinc ion binding"/>
    <property type="evidence" value="ECO:0007669"/>
    <property type="project" value="UniProtKB-UniRule"/>
</dbReference>
<comment type="similarity">
    <text evidence="1">Belongs to the cytidine and deoxycytidylate deaminase family. ADAT2 subfamily.</text>
</comment>
<evidence type="ECO:0000256" key="1">
    <source>
        <dbReference type="ARBA" id="ARBA00010669"/>
    </source>
</evidence>
<feature type="domain" description="CMP/dCMP-type deaminase" evidence="9">
    <location>
        <begin position="8"/>
        <end position="130"/>
    </location>
</feature>
<protein>
    <recommendedName>
        <fullName evidence="8">tRNA-specific adenosine deaminase</fullName>
        <ecNumber evidence="8">3.5.4.33</ecNumber>
    </recommendedName>
</protein>
<dbReference type="HAMAP" id="MF_00972">
    <property type="entry name" value="tRNA_aden_deaminase"/>
    <property type="match status" value="1"/>
</dbReference>
<dbReference type="InterPro" id="IPR028883">
    <property type="entry name" value="tRNA_aden_deaminase"/>
</dbReference>
<keyword evidence="5 8" id="KW-0378">Hydrolase</keyword>
<dbReference type="EMBL" id="LXND01000079">
    <property type="protein sequence ID" value="OAD63386.1"/>
    <property type="molecule type" value="Genomic_DNA"/>
</dbReference>
<dbReference type="PANTHER" id="PTHR11079">
    <property type="entry name" value="CYTOSINE DEAMINASE FAMILY MEMBER"/>
    <property type="match status" value="1"/>
</dbReference>
<evidence type="ECO:0000256" key="7">
    <source>
        <dbReference type="ARBA" id="ARBA00048045"/>
    </source>
</evidence>
<dbReference type="NCBIfam" id="NF008113">
    <property type="entry name" value="PRK10860.1"/>
    <property type="match status" value="1"/>
</dbReference>
<dbReference type="SUPFAM" id="SSF53927">
    <property type="entry name" value="Cytidine deaminase-like"/>
    <property type="match status" value="1"/>
</dbReference>
<dbReference type="PROSITE" id="PS51747">
    <property type="entry name" value="CYT_DCMP_DEAMINASES_2"/>
    <property type="match status" value="1"/>
</dbReference>
<feature type="binding site" evidence="8">
    <location>
        <position position="59"/>
    </location>
    <ligand>
        <name>Zn(2+)</name>
        <dbReference type="ChEBI" id="CHEBI:29105"/>
        <note>catalytic</note>
    </ligand>
</feature>
<accession>A0AAP5WF40</accession>
<dbReference type="CDD" id="cd01285">
    <property type="entry name" value="nucleoside_deaminase"/>
    <property type="match status" value="1"/>
</dbReference>
<keyword evidence="12" id="KW-1185">Reference proteome</keyword>
<keyword evidence="3 8" id="KW-0819">tRNA processing</keyword>
<evidence type="ECO:0000313" key="13">
    <source>
        <dbReference type="Proteomes" id="UP001275867"/>
    </source>
</evidence>
<dbReference type="Pfam" id="PF14437">
    <property type="entry name" value="MafB19-deam"/>
    <property type="match status" value="1"/>
</dbReference>
<evidence type="ECO:0000256" key="5">
    <source>
        <dbReference type="ARBA" id="ARBA00022801"/>
    </source>
</evidence>
<comment type="cofactor">
    <cofactor evidence="8">
        <name>Zn(2+)</name>
        <dbReference type="ChEBI" id="CHEBI:29105"/>
    </cofactor>
    <text evidence="8">Binds 1 zinc ion per subunit.</text>
</comment>
<name>A0AAP5WF40_9LACO</name>
<dbReference type="AlphaFoldDB" id="A0AAP5WF40"/>
<dbReference type="Proteomes" id="UP001275867">
    <property type="component" value="Unassembled WGS sequence"/>
</dbReference>
<organism evidence="10 13">
    <name type="scientific">Pediococcus parvulus</name>
    <dbReference type="NCBI Taxonomy" id="54062"/>
    <lineage>
        <taxon>Bacteria</taxon>
        <taxon>Bacillati</taxon>
        <taxon>Bacillota</taxon>
        <taxon>Bacilli</taxon>
        <taxon>Lactobacillales</taxon>
        <taxon>Lactobacillaceae</taxon>
        <taxon>Pediococcus</taxon>
    </lineage>
</organism>
<comment type="caution">
    <text evidence="10">The sequence shown here is derived from an EMBL/GenBank/DDBJ whole genome shotgun (WGS) entry which is preliminary data.</text>
</comment>
<evidence type="ECO:0000259" key="9">
    <source>
        <dbReference type="PROSITE" id="PS51747"/>
    </source>
</evidence>
<dbReference type="GeneID" id="93382574"/>
<dbReference type="Proteomes" id="UP000077280">
    <property type="component" value="Unassembled WGS sequence"/>
</dbReference>
<dbReference type="GO" id="GO:0052717">
    <property type="term" value="F:tRNA-specific adenosine-34 deaminase activity"/>
    <property type="evidence" value="ECO:0007669"/>
    <property type="project" value="UniProtKB-UniRule"/>
</dbReference>
<dbReference type="GO" id="GO:0002100">
    <property type="term" value="P:tRNA wobble adenosine to inosine editing"/>
    <property type="evidence" value="ECO:0007669"/>
    <property type="project" value="UniProtKB-UniRule"/>
</dbReference>
<comment type="catalytic activity">
    <reaction evidence="7 8">
        <text>adenosine(34) in tRNA + H2O + H(+) = inosine(34) in tRNA + NH4(+)</text>
        <dbReference type="Rhea" id="RHEA:43168"/>
        <dbReference type="Rhea" id="RHEA-COMP:10373"/>
        <dbReference type="Rhea" id="RHEA-COMP:10374"/>
        <dbReference type="ChEBI" id="CHEBI:15377"/>
        <dbReference type="ChEBI" id="CHEBI:15378"/>
        <dbReference type="ChEBI" id="CHEBI:28938"/>
        <dbReference type="ChEBI" id="CHEBI:74411"/>
        <dbReference type="ChEBI" id="CHEBI:82852"/>
        <dbReference type="EC" id="3.5.4.33"/>
    </reaction>
</comment>
<comment type="function">
    <text evidence="8">Catalyzes the deamination of adenosine to inosine at the wobble position 34 of tRNA(Arg2).</text>
</comment>
<evidence type="ECO:0000256" key="2">
    <source>
        <dbReference type="ARBA" id="ARBA00011738"/>
    </source>
</evidence>
<dbReference type="RefSeq" id="WP_068807902.1">
    <property type="nucleotide sequence ID" value="NZ_CP158977.1"/>
</dbReference>
<reference evidence="10" key="2">
    <citation type="submission" date="2019-10" db="EMBL/GenBank/DDBJ databases">
        <title>Malate fermentation in French cider.</title>
        <authorList>
            <person name="Cousin F.J."/>
            <person name="Medina Fernandez S."/>
            <person name="Misery B."/>
            <person name="Laplace J.-M."/>
            <person name="Cretenet M."/>
        </authorList>
    </citation>
    <scope>NUCLEOTIDE SEQUENCE</scope>
    <source>
        <strain evidence="10">UCMA15901</strain>
    </source>
</reference>
<evidence type="ECO:0000313" key="10">
    <source>
        <dbReference type="EMBL" id="MDV7694297.1"/>
    </source>
</evidence>
<feature type="active site" description="Proton donor" evidence="8">
    <location>
        <position position="61"/>
    </location>
</feature>
<keyword evidence="6 8" id="KW-0862">Zinc</keyword>
<evidence type="ECO:0000256" key="3">
    <source>
        <dbReference type="ARBA" id="ARBA00022694"/>
    </source>
</evidence>
<dbReference type="PROSITE" id="PS00903">
    <property type="entry name" value="CYT_DCMP_DEAMINASES_1"/>
    <property type="match status" value="1"/>
</dbReference>
<dbReference type="EMBL" id="WERX01000014">
    <property type="protein sequence ID" value="MDV7694297.1"/>
    <property type="molecule type" value="Genomic_DNA"/>
</dbReference>
<comment type="subunit">
    <text evidence="2 8">Homodimer.</text>
</comment>
<evidence type="ECO:0000313" key="12">
    <source>
        <dbReference type="Proteomes" id="UP000077280"/>
    </source>
</evidence>
<evidence type="ECO:0000313" key="11">
    <source>
        <dbReference type="EMBL" id="OAD63386.1"/>
    </source>
</evidence>
<proteinExistence type="inferred from homology"/>
<keyword evidence="4 8" id="KW-0479">Metal-binding</keyword>
<reference evidence="11 12" key="1">
    <citation type="submission" date="2016-05" db="EMBL/GenBank/DDBJ databases">
        <title>Draft genome sequence of Pediococcus parvulus 2.6, a probiotic beta-glucan producer strain.</title>
        <authorList>
            <person name="Mohedano M.L."/>
            <person name="Perez-Ramos A."/>
            <person name="Duenas M.T."/>
            <person name="Lamontanara A."/>
            <person name="Orru L."/>
            <person name="Spano G."/>
            <person name="Capozzi V."/>
            <person name="Lopez P."/>
        </authorList>
    </citation>
    <scope>NUCLEOTIDE SEQUENCE [LARGE SCALE GENOMIC DNA]</scope>
    <source>
        <strain evidence="11 12">2.6</strain>
    </source>
</reference>
<evidence type="ECO:0000256" key="6">
    <source>
        <dbReference type="ARBA" id="ARBA00022833"/>
    </source>
</evidence>
<dbReference type="InterPro" id="IPR058535">
    <property type="entry name" value="MafB19-deam"/>
</dbReference>
<dbReference type="FunFam" id="3.40.140.10:FF:000005">
    <property type="entry name" value="tRNA-specific adenosine deaminase"/>
    <property type="match status" value="1"/>
</dbReference>
<evidence type="ECO:0000256" key="4">
    <source>
        <dbReference type="ARBA" id="ARBA00022723"/>
    </source>
</evidence>
<dbReference type="InterPro" id="IPR002125">
    <property type="entry name" value="CMP_dCMP_dom"/>
</dbReference>
<gene>
    <name evidence="8" type="primary">tadA</name>
    <name evidence="11" type="ORF">A7K95_09890</name>
    <name evidence="10" type="ORF">GA842_05225</name>
</gene>
<dbReference type="InterPro" id="IPR016192">
    <property type="entry name" value="APOBEC/CMP_deaminase_Zn-bd"/>
</dbReference>
<sequence>MANDLSVNQELYFMSLAYEEAKKAKSMGEVPIGAIIVHKNQIVGQGHNLREKDQDATAHAELIAIQEACHTLKSWRLWDCQLFVTIEPCMMCSGAIINSQLPEVYFGARDPKAGMVQSLYQLLNDRRLNHQVQVHEGLFQKEASQIMQNFFREIRARRKNIKKSKQISRNSE</sequence>